<comment type="caution">
    <text evidence="12">The sequence shown here is derived from an EMBL/GenBank/DDBJ whole genome shotgun (WGS) entry which is preliminary data.</text>
</comment>
<evidence type="ECO:0000259" key="11">
    <source>
        <dbReference type="PROSITE" id="PS51007"/>
    </source>
</evidence>
<feature type="binding site" description="covalent" evidence="8">
    <location>
        <position position="239"/>
    </location>
    <ligand>
        <name>heme c</name>
        <dbReference type="ChEBI" id="CHEBI:61717"/>
        <label>2</label>
    </ligand>
</feature>
<keyword evidence="2 8" id="KW-0349">Heme</keyword>
<dbReference type="SUPFAM" id="SSF46626">
    <property type="entry name" value="Cytochrome c"/>
    <property type="match status" value="2"/>
</dbReference>
<sequence length="357" mass="39681">MNKKGWLIAISTMSGIAICVSVAITLLPGKDHTHEIPGHADHHGESAHHNHAHDLNIEPTREVISPIPDSIEIDKPLAKLGWILFKDPKLSSNNRVSCETCHSLTTNGAEPHATSTGVRGTGTRNSLTVFNAALNYRFFWDGRVNNLHEQIDGPIHNSLEMNSNWRTIEKYISESPRYSTLFSQLNLEISEQSIKSALVEFMSALVTPNSAFDQYLKGDAQALTQQQLRGWEAFQAQGCIRCHRGTNVGGGMVMRFGFFGEHTKGEERTIDTGRYLVTSRPEDMFLFRVASLRNVVDTPPYFHDGNTQSLEEAIRIMGRSQLGVTLADNTVNDISAFLSSLSGERPAILEEFSNDPY</sequence>
<feature type="binding site" description="covalent" evidence="8">
    <location>
        <position position="101"/>
    </location>
    <ligand>
        <name>heme c</name>
        <dbReference type="ChEBI" id="CHEBI:61717"/>
        <label>1</label>
    </ligand>
</feature>
<keyword evidence="3 9" id="KW-0479">Metal-binding</keyword>
<protein>
    <submittedName>
        <fullName evidence="12">Cytochrome B6</fullName>
    </submittedName>
</protein>
<feature type="binding site" description="covalent" evidence="8">
    <location>
        <position position="98"/>
    </location>
    <ligand>
        <name>heme c</name>
        <dbReference type="ChEBI" id="CHEBI:61717"/>
        <label>1</label>
    </ligand>
</feature>
<keyword evidence="4" id="KW-0732">Signal</keyword>
<evidence type="ECO:0000256" key="6">
    <source>
        <dbReference type="ARBA" id="ARBA00023002"/>
    </source>
</evidence>
<evidence type="ECO:0000256" key="4">
    <source>
        <dbReference type="ARBA" id="ARBA00022729"/>
    </source>
</evidence>
<feature type="binding site" description="axial binding residue" evidence="9">
    <location>
        <position position="243"/>
    </location>
    <ligand>
        <name>heme c</name>
        <dbReference type="ChEBI" id="CHEBI:61717"/>
        <label>2</label>
    </ligand>
    <ligandPart>
        <name>Fe</name>
        <dbReference type="ChEBI" id="CHEBI:18248"/>
    </ligandPart>
</feature>
<dbReference type="PROSITE" id="PS51007">
    <property type="entry name" value="CYTC"/>
    <property type="match status" value="2"/>
</dbReference>
<evidence type="ECO:0000256" key="3">
    <source>
        <dbReference type="ARBA" id="ARBA00022723"/>
    </source>
</evidence>
<gene>
    <name evidence="12" type="ORF">MD483_06445</name>
</gene>
<keyword evidence="6" id="KW-0560">Oxidoreductase</keyword>
<keyword evidence="10" id="KW-0472">Membrane</keyword>
<dbReference type="InterPro" id="IPR026259">
    <property type="entry name" value="MauG/Cytc_peroxidase"/>
</dbReference>
<dbReference type="InterPro" id="IPR036909">
    <property type="entry name" value="Cyt_c-like_dom_sf"/>
</dbReference>
<dbReference type="InterPro" id="IPR051395">
    <property type="entry name" value="Cytochrome_c_Peroxidase/MauG"/>
</dbReference>
<dbReference type="Pfam" id="PF03150">
    <property type="entry name" value="CCP_MauG"/>
    <property type="match status" value="1"/>
</dbReference>
<evidence type="ECO:0000256" key="7">
    <source>
        <dbReference type="ARBA" id="ARBA00023004"/>
    </source>
</evidence>
<comment type="subcellular location">
    <subcellularLocation>
        <location evidence="1">Periplasm</location>
    </subcellularLocation>
</comment>
<accession>A0A9X3HQH3</accession>
<dbReference type="GO" id="GO:0004130">
    <property type="term" value="F:cytochrome-c peroxidase activity"/>
    <property type="evidence" value="ECO:0007669"/>
    <property type="project" value="TreeGrafter"/>
</dbReference>
<comment type="PTM">
    <text evidence="8">Binds 2 heme groups per subunit.</text>
</comment>
<dbReference type="GO" id="GO:0020037">
    <property type="term" value="F:heme binding"/>
    <property type="evidence" value="ECO:0007669"/>
    <property type="project" value="InterPro"/>
</dbReference>
<dbReference type="Proteomes" id="UP001155586">
    <property type="component" value="Unassembled WGS sequence"/>
</dbReference>
<reference evidence="12" key="1">
    <citation type="submission" date="2022-02" db="EMBL/GenBank/DDBJ databases">
        <title>Vibrio sp. nov., a new bacterium isolated from Bohai sea, China.</title>
        <authorList>
            <person name="Yuan Y."/>
        </authorList>
    </citation>
    <scope>NUCLEOTIDE SEQUENCE</scope>
    <source>
        <strain evidence="12">DBSS07</strain>
    </source>
</reference>
<dbReference type="InterPro" id="IPR009056">
    <property type="entry name" value="Cyt_c-like_dom"/>
</dbReference>
<dbReference type="InterPro" id="IPR004852">
    <property type="entry name" value="Di-haem_cyt_c_peroxidsae"/>
</dbReference>
<name>A0A9X3HQH3_9VIBR</name>
<dbReference type="EMBL" id="JAKRRX010000025">
    <property type="protein sequence ID" value="MCW8333460.1"/>
    <property type="molecule type" value="Genomic_DNA"/>
</dbReference>
<evidence type="ECO:0000256" key="10">
    <source>
        <dbReference type="SAM" id="Phobius"/>
    </source>
</evidence>
<keyword evidence="7 9" id="KW-0408">Iron</keyword>
<evidence type="ECO:0000313" key="12">
    <source>
        <dbReference type="EMBL" id="MCW8333460.1"/>
    </source>
</evidence>
<comment type="cofactor">
    <cofactor evidence="8">
        <name>heme</name>
        <dbReference type="ChEBI" id="CHEBI:30413"/>
    </cofactor>
    <text evidence="8">Binds 2 heme groups.</text>
</comment>
<keyword evidence="13" id="KW-1185">Reference proteome</keyword>
<feature type="binding site" description="covalent" evidence="8">
    <location>
        <position position="242"/>
    </location>
    <ligand>
        <name>heme c</name>
        <dbReference type="ChEBI" id="CHEBI:61717"/>
        <label>2</label>
    </ligand>
</feature>
<evidence type="ECO:0000256" key="1">
    <source>
        <dbReference type="ARBA" id="ARBA00004418"/>
    </source>
</evidence>
<dbReference type="GO" id="GO:0042597">
    <property type="term" value="C:periplasmic space"/>
    <property type="evidence" value="ECO:0007669"/>
    <property type="project" value="UniProtKB-SubCell"/>
</dbReference>
<dbReference type="AlphaFoldDB" id="A0A9X3HQH3"/>
<evidence type="ECO:0000256" key="9">
    <source>
        <dbReference type="PIRSR" id="PIRSR000294-2"/>
    </source>
</evidence>
<keyword evidence="5" id="KW-0574">Periplasm</keyword>
<evidence type="ECO:0000256" key="8">
    <source>
        <dbReference type="PIRSR" id="PIRSR000294-1"/>
    </source>
</evidence>
<dbReference type="PANTHER" id="PTHR30600:SF7">
    <property type="entry name" value="CYTOCHROME C PEROXIDASE-RELATED"/>
    <property type="match status" value="1"/>
</dbReference>
<proteinExistence type="predicted"/>
<dbReference type="RefSeq" id="WP_265687016.1">
    <property type="nucleotide sequence ID" value="NZ_JAKRRX010000025.1"/>
</dbReference>
<dbReference type="GO" id="GO:0009055">
    <property type="term" value="F:electron transfer activity"/>
    <property type="evidence" value="ECO:0007669"/>
    <property type="project" value="InterPro"/>
</dbReference>
<keyword evidence="10" id="KW-1133">Transmembrane helix</keyword>
<evidence type="ECO:0000256" key="5">
    <source>
        <dbReference type="ARBA" id="ARBA00022764"/>
    </source>
</evidence>
<feature type="domain" description="Cytochrome c" evidence="11">
    <location>
        <begin position="225"/>
        <end position="342"/>
    </location>
</feature>
<keyword evidence="10" id="KW-0812">Transmembrane</keyword>
<feature type="binding site" description="axial binding residue" evidence="9">
    <location>
        <position position="102"/>
    </location>
    <ligand>
        <name>heme c</name>
        <dbReference type="ChEBI" id="CHEBI:61717"/>
        <label>1</label>
    </ligand>
    <ligandPart>
        <name>Fe</name>
        <dbReference type="ChEBI" id="CHEBI:18248"/>
    </ligandPart>
</feature>
<dbReference type="GO" id="GO:0046872">
    <property type="term" value="F:metal ion binding"/>
    <property type="evidence" value="ECO:0007669"/>
    <property type="project" value="UniProtKB-KW"/>
</dbReference>
<feature type="binding site" description="axial binding residue" evidence="9">
    <location>
        <position position="317"/>
    </location>
    <ligand>
        <name>heme c</name>
        <dbReference type="ChEBI" id="CHEBI:61717"/>
        <label>2</label>
    </ligand>
    <ligandPart>
        <name>Fe</name>
        <dbReference type="ChEBI" id="CHEBI:18248"/>
    </ligandPart>
</feature>
<feature type="domain" description="Cytochrome c" evidence="11">
    <location>
        <begin position="76"/>
        <end position="176"/>
    </location>
</feature>
<evidence type="ECO:0000313" key="13">
    <source>
        <dbReference type="Proteomes" id="UP001155586"/>
    </source>
</evidence>
<dbReference type="Gene3D" id="1.10.760.10">
    <property type="entry name" value="Cytochrome c-like domain"/>
    <property type="match status" value="2"/>
</dbReference>
<dbReference type="PIRSF" id="PIRSF000294">
    <property type="entry name" value="Cytochrome-c_peroxidase"/>
    <property type="match status" value="1"/>
</dbReference>
<evidence type="ECO:0000256" key="2">
    <source>
        <dbReference type="ARBA" id="ARBA00022617"/>
    </source>
</evidence>
<organism evidence="12 13">
    <name type="scientific">Vibrio paucivorans</name>
    <dbReference type="NCBI Taxonomy" id="2829489"/>
    <lineage>
        <taxon>Bacteria</taxon>
        <taxon>Pseudomonadati</taxon>
        <taxon>Pseudomonadota</taxon>
        <taxon>Gammaproteobacteria</taxon>
        <taxon>Vibrionales</taxon>
        <taxon>Vibrionaceae</taxon>
        <taxon>Vibrio</taxon>
    </lineage>
</organism>
<feature type="transmembrane region" description="Helical" evidence="10">
    <location>
        <begin position="6"/>
        <end position="27"/>
    </location>
</feature>
<dbReference type="PANTHER" id="PTHR30600">
    <property type="entry name" value="CYTOCHROME C PEROXIDASE-RELATED"/>
    <property type="match status" value="1"/>
</dbReference>